<dbReference type="SMART" id="SM00388">
    <property type="entry name" value="HisKA"/>
    <property type="match status" value="1"/>
</dbReference>
<keyword evidence="5" id="KW-0808">Transferase</keyword>
<evidence type="ECO:0000256" key="5">
    <source>
        <dbReference type="ARBA" id="ARBA00022679"/>
    </source>
</evidence>
<evidence type="ECO:0000259" key="11">
    <source>
        <dbReference type="PROSITE" id="PS50109"/>
    </source>
</evidence>
<evidence type="ECO:0000256" key="2">
    <source>
        <dbReference type="ARBA" id="ARBA00004236"/>
    </source>
</evidence>
<dbReference type="PROSITE" id="PS50109">
    <property type="entry name" value="HIS_KIN"/>
    <property type="match status" value="1"/>
</dbReference>
<dbReference type="Pfam" id="PF00512">
    <property type="entry name" value="HisKA"/>
    <property type="match status" value="1"/>
</dbReference>
<dbReference type="InterPro" id="IPR003661">
    <property type="entry name" value="HisK_dim/P_dom"/>
</dbReference>
<evidence type="ECO:0000256" key="6">
    <source>
        <dbReference type="ARBA" id="ARBA00022692"/>
    </source>
</evidence>
<name>A0A290ZAR6_9PSEU</name>
<keyword evidence="6 10" id="KW-0812">Transmembrane</keyword>
<dbReference type="InterPro" id="IPR007891">
    <property type="entry name" value="CHASE3"/>
</dbReference>
<feature type="domain" description="HAMP" evidence="12">
    <location>
        <begin position="212"/>
        <end position="264"/>
    </location>
</feature>
<keyword evidence="4" id="KW-0597">Phosphoprotein</keyword>
<accession>A0A290ZAR6</accession>
<evidence type="ECO:0000256" key="10">
    <source>
        <dbReference type="SAM" id="Phobius"/>
    </source>
</evidence>
<dbReference type="InterPro" id="IPR005467">
    <property type="entry name" value="His_kinase_dom"/>
</dbReference>
<dbReference type="InterPro" id="IPR004358">
    <property type="entry name" value="Sig_transdc_His_kin-like_C"/>
</dbReference>
<dbReference type="CDD" id="cd00082">
    <property type="entry name" value="HisKA"/>
    <property type="match status" value="1"/>
</dbReference>
<dbReference type="SUPFAM" id="SSF158472">
    <property type="entry name" value="HAMP domain-like"/>
    <property type="match status" value="1"/>
</dbReference>
<evidence type="ECO:0000256" key="9">
    <source>
        <dbReference type="ARBA" id="ARBA00023012"/>
    </source>
</evidence>
<dbReference type="AlphaFoldDB" id="A0A290ZAR6"/>
<dbReference type="InterPro" id="IPR003594">
    <property type="entry name" value="HATPase_dom"/>
</dbReference>
<dbReference type="InterPro" id="IPR036097">
    <property type="entry name" value="HisK_dim/P_sf"/>
</dbReference>
<dbReference type="Pfam" id="PF00672">
    <property type="entry name" value="HAMP"/>
    <property type="match status" value="1"/>
</dbReference>
<comment type="subcellular location">
    <subcellularLocation>
        <location evidence="2">Cell membrane</location>
    </subcellularLocation>
</comment>
<dbReference type="Pfam" id="PF05227">
    <property type="entry name" value="CHASE3"/>
    <property type="match status" value="1"/>
</dbReference>
<dbReference type="InterPro" id="IPR003660">
    <property type="entry name" value="HAMP_dom"/>
</dbReference>
<evidence type="ECO:0000313" key="13">
    <source>
        <dbReference type="EMBL" id="ATE56098.1"/>
    </source>
</evidence>
<dbReference type="SMART" id="SM00387">
    <property type="entry name" value="HATPase_c"/>
    <property type="match status" value="1"/>
</dbReference>
<dbReference type="Pfam" id="PF02518">
    <property type="entry name" value="HATPase_c"/>
    <property type="match status" value="1"/>
</dbReference>
<dbReference type="SUPFAM" id="SSF47384">
    <property type="entry name" value="Homodimeric domain of signal transducing histidine kinase"/>
    <property type="match status" value="1"/>
</dbReference>
<keyword evidence="7 13" id="KW-0418">Kinase</keyword>
<dbReference type="FunFam" id="3.30.565.10:FF:000006">
    <property type="entry name" value="Sensor histidine kinase WalK"/>
    <property type="match status" value="1"/>
</dbReference>
<evidence type="ECO:0000256" key="3">
    <source>
        <dbReference type="ARBA" id="ARBA00012438"/>
    </source>
</evidence>
<dbReference type="Gene3D" id="3.30.565.10">
    <property type="entry name" value="Histidine kinase-like ATPase, C-terminal domain"/>
    <property type="match status" value="1"/>
</dbReference>
<feature type="transmembrane region" description="Helical" evidence="10">
    <location>
        <begin position="188"/>
        <end position="210"/>
    </location>
</feature>
<gene>
    <name evidence="13" type="ORF">CNX65_24825</name>
</gene>
<evidence type="ECO:0000256" key="7">
    <source>
        <dbReference type="ARBA" id="ARBA00022777"/>
    </source>
</evidence>
<evidence type="ECO:0000256" key="4">
    <source>
        <dbReference type="ARBA" id="ARBA00022553"/>
    </source>
</evidence>
<dbReference type="SUPFAM" id="SSF55874">
    <property type="entry name" value="ATPase domain of HSP90 chaperone/DNA topoisomerase II/histidine kinase"/>
    <property type="match status" value="1"/>
</dbReference>
<dbReference type="PRINTS" id="PR00344">
    <property type="entry name" value="BCTRLSENSOR"/>
</dbReference>
<reference evidence="13" key="1">
    <citation type="submission" date="2017-09" db="EMBL/GenBank/DDBJ databases">
        <title>Complete Genome Sequence of ansamitocin-producing Bacterium Actinosynnema pretiosum X47.</title>
        <authorList>
            <person name="Cao G."/>
            <person name="Zong G."/>
            <person name="Zhong C."/>
            <person name="Fu J."/>
        </authorList>
    </citation>
    <scope>NUCLEOTIDE SEQUENCE [LARGE SCALE GENOMIC DNA]</scope>
    <source>
        <strain evidence="13">X47</strain>
    </source>
</reference>
<dbReference type="PANTHER" id="PTHR43304:SF1">
    <property type="entry name" value="PAC DOMAIN-CONTAINING PROTEIN"/>
    <property type="match status" value="1"/>
</dbReference>
<dbReference type="SMART" id="SM00304">
    <property type="entry name" value="HAMP"/>
    <property type="match status" value="1"/>
</dbReference>
<dbReference type="PROSITE" id="PS50885">
    <property type="entry name" value="HAMP"/>
    <property type="match status" value="1"/>
</dbReference>
<dbReference type="GO" id="GO:0000155">
    <property type="term" value="F:phosphorelay sensor kinase activity"/>
    <property type="evidence" value="ECO:0007669"/>
    <property type="project" value="InterPro"/>
</dbReference>
<dbReference type="PANTHER" id="PTHR43304">
    <property type="entry name" value="PHYTOCHROME-LIKE PROTEIN CPH1"/>
    <property type="match status" value="1"/>
</dbReference>
<dbReference type="RefSeq" id="WP_096495921.1">
    <property type="nucleotide sequence ID" value="NZ_CP023445.1"/>
</dbReference>
<protein>
    <recommendedName>
        <fullName evidence="3">histidine kinase</fullName>
        <ecNumber evidence="3">2.7.13.3</ecNumber>
    </recommendedName>
</protein>
<dbReference type="Gene3D" id="6.10.340.10">
    <property type="match status" value="1"/>
</dbReference>
<comment type="catalytic activity">
    <reaction evidence="1">
        <text>ATP + protein L-histidine = ADP + protein N-phospho-L-histidine.</text>
        <dbReference type="EC" id="2.7.13.3"/>
    </reaction>
</comment>
<dbReference type="GO" id="GO:0005886">
    <property type="term" value="C:plasma membrane"/>
    <property type="evidence" value="ECO:0007669"/>
    <property type="project" value="UniProtKB-SubCell"/>
</dbReference>
<dbReference type="CDD" id="cd06225">
    <property type="entry name" value="HAMP"/>
    <property type="match status" value="1"/>
</dbReference>
<keyword evidence="14" id="KW-1185">Reference proteome</keyword>
<evidence type="ECO:0000313" key="14">
    <source>
        <dbReference type="Proteomes" id="UP000218505"/>
    </source>
</evidence>
<dbReference type="InterPro" id="IPR052162">
    <property type="entry name" value="Sensor_kinase/Photoreceptor"/>
</dbReference>
<sequence length="498" mass="54637">MNYRDRWPASRLLAAAVAILILVSGGAVTAIGFALNSLDKQRAVVLDQIGPARRLVIEMDAALVNQETGLRGYALSASSDFLTPYTRGIEAEETAARGVASALGSTRPDLLARLAETRGIARDWREQYAEPLISQVTENGQPQQGVGGTTVGKELFDQVRRSVNQLQADMSRDVDSARAELDLTADRLLWLCIALGTLLAVIIAGVAVVLHRILIRPLATLAAQVREVSEGDYGHAVETSGPRETVMLAEDVDAMRRRIVSDLKDLQRSNAELEQFAYVASHDLQEPLRKVASFCQLLERRYSGQLDARGEQYIQFAVDGAKRMQVLINDLLAFSRVGRITREQTMVDCGELVDQVVDSYSEVVAKTGAVVTHSGLPTVRGESSLLSGVFGNLISNALKFHGEQPPRVDIGVERTGKFWTFTVTDNGIGIDPEYAERIFVIFQRLHHRDDYPGTGIGLSMCRKIVEYHGGTIWLETGESPGTTFKFTLPVVEETGEKR</sequence>
<organism evidence="13 14">
    <name type="scientific">Actinosynnema pretiosum</name>
    <dbReference type="NCBI Taxonomy" id="42197"/>
    <lineage>
        <taxon>Bacteria</taxon>
        <taxon>Bacillati</taxon>
        <taxon>Actinomycetota</taxon>
        <taxon>Actinomycetes</taxon>
        <taxon>Pseudonocardiales</taxon>
        <taxon>Pseudonocardiaceae</taxon>
        <taxon>Actinosynnema</taxon>
    </lineage>
</organism>
<keyword evidence="9" id="KW-0902">Two-component regulatory system</keyword>
<keyword evidence="8 10" id="KW-1133">Transmembrane helix</keyword>
<dbReference type="EMBL" id="CP023445">
    <property type="protein sequence ID" value="ATE56098.1"/>
    <property type="molecule type" value="Genomic_DNA"/>
</dbReference>
<dbReference type="Gene3D" id="1.10.287.130">
    <property type="match status" value="1"/>
</dbReference>
<evidence type="ECO:0000256" key="1">
    <source>
        <dbReference type="ARBA" id="ARBA00000085"/>
    </source>
</evidence>
<evidence type="ECO:0000256" key="8">
    <source>
        <dbReference type="ARBA" id="ARBA00022989"/>
    </source>
</evidence>
<dbReference type="InterPro" id="IPR036890">
    <property type="entry name" value="HATPase_C_sf"/>
</dbReference>
<dbReference type="EC" id="2.7.13.3" evidence="3"/>
<keyword evidence="10" id="KW-0472">Membrane</keyword>
<proteinExistence type="predicted"/>
<dbReference type="Proteomes" id="UP000218505">
    <property type="component" value="Chromosome"/>
</dbReference>
<feature type="domain" description="Histidine kinase" evidence="11">
    <location>
        <begin position="279"/>
        <end position="492"/>
    </location>
</feature>
<evidence type="ECO:0000259" key="12">
    <source>
        <dbReference type="PROSITE" id="PS50885"/>
    </source>
</evidence>
<dbReference type="KEGG" id="apre:CNX65_24825"/>